<reference evidence="2" key="1">
    <citation type="journal article" date="2022" name="Front. Microbiol.">
        <title>New perspectives on an old grouping: The genomic and phenotypic variability of Oxalobacter formigenes and the implications for calcium oxalate stone prevention.</title>
        <authorList>
            <person name="Chmiel J.A."/>
            <person name="Carr C."/>
            <person name="Stuivenberg G.A."/>
            <person name="Venema R."/>
            <person name="Chanyi R.M."/>
            <person name="Al K.F."/>
            <person name="Giguere D."/>
            <person name="Say H."/>
            <person name="Akouris P.P."/>
            <person name="Dominguez Romero S.A."/>
            <person name="Kwong A."/>
            <person name="Tai V."/>
            <person name="Koval S.F."/>
            <person name="Razvi H."/>
            <person name="Bjazevic J."/>
            <person name="Burton J.P."/>
        </authorList>
    </citation>
    <scope>NUCLEOTIDE SEQUENCE</scope>
    <source>
        <strain evidence="2">HOxNP-1</strain>
    </source>
</reference>
<dbReference type="Proteomes" id="UP001164794">
    <property type="component" value="Chromosome"/>
</dbReference>
<proteinExistence type="predicted"/>
<dbReference type="Pfam" id="PF05939">
    <property type="entry name" value="Phage_min_tail"/>
    <property type="match status" value="1"/>
</dbReference>
<dbReference type="RefSeq" id="WP_269265694.1">
    <property type="nucleotide sequence ID" value="NZ_CP098248.1"/>
</dbReference>
<dbReference type="Proteomes" id="UP001164819">
    <property type="component" value="Chromosome"/>
</dbReference>
<dbReference type="InterPro" id="IPR010265">
    <property type="entry name" value="Phage_lambda_TipM"/>
</dbReference>
<protein>
    <submittedName>
        <fullName evidence="1">Phage tail protein</fullName>
    </submittedName>
</protein>
<dbReference type="EMBL" id="CP098248">
    <property type="protein sequence ID" value="WAV98069.1"/>
    <property type="molecule type" value="Genomic_DNA"/>
</dbReference>
<evidence type="ECO:0000313" key="1">
    <source>
        <dbReference type="EMBL" id="WAV90446.1"/>
    </source>
</evidence>
<dbReference type="AlphaFoldDB" id="A0A9E9NXJ2"/>
<keyword evidence="3" id="KW-1185">Reference proteome</keyword>
<evidence type="ECO:0000313" key="3">
    <source>
        <dbReference type="Proteomes" id="UP001164794"/>
    </source>
</evidence>
<accession>A0A9E9NXJ2</accession>
<name>A0A9E9NXJ2_9BURK</name>
<dbReference type="EMBL" id="CP098251">
    <property type="protein sequence ID" value="WAV90446.1"/>
    <property type="molecule type" value="Genomic_DNA"/>
</dbReference>
<gene>
    <name evidence="2" type="ORF">NB645_04895</name>
    <name evidence="1" type="ORF">NB646_06105</name>
</gene>
<organism evidence="1">
    <name type="scientific">Oxalobacter aliiformigenes</name>
    <dbReference type="NCBI Taxonomy" id="2946593"/>
    <lineage>
        <taxon>Bacteria</taxon>
        <taxon>Pseudomonadati</taxon>
        <taxon>Pseudomonadota</taxon>
        <taxon>Betaproteobacteria</taxon>
        <taxon>Burkholderiales</taxon>
        <taxon>Oxalobacteraceae</taxon>
        <taxon>Oxalobacter</taxon>
    </lineage>
</organism>
<reference evidence="1" key="2">
    <citation type="journal article" date="2022" name="Front. Microbiol.">
        <title>New perspectives on an old grouping: The genomic and phenotypic variability of Oxalobacter formigenes and the implications for calcium oxalate stone prevention.</title>
        <authorList>
            <person name="Chmiel J.A."/>
            <person name="Carr C."/>
            <person name="Stuivenberg G.A."/>
            <person name="Venema R."/>
            <person name="Chanyi R.M."/>
            <person name="Al K.F."/>
            <person name="Giguere D."/>
            <person name="Say H."/>
            <person name="Akouris P.P."/>
            <person name="Dominguez Romero S.A."/>
            <person name="Kwong A."/>
            <person name="Tai V."/>
            <person name="Koval S.F."/>
            <person name="Razvi H."/>
            <person name="Bjazevic J."/>
            <person name="Burton J.P."/>
        </authorList>
    </citation>
    <scope>NUCLEOTIDE SEQUENCE</scope>
    <source>
        <strain evidence="1">OxK</strain>
    </source>
</reference>
<sequence>MSVRETFDWAPQTGMNGTVKYRVLSAQFGDGYQQVAADGIHNRIESWPVSFTGTTDEIRPIKAFLDRHAGYRSFYWTPPMGEKGMYRSFDITITPVEGDIVTLSTVFEQAF</sequence>
<evidence type="ECO:0000313" key="2">
    <source>
        <dbReference type="EMBL" id="WAV98069.1"/>
    </source>
</evidence>